<evidence type="ECO:0000313" key="7">
    <source>
        <dbReference type="EMBL" id="GIZ54007.1"/>
    </source>
</evidence>
<name>A0ABQ4QAU2_9BURK</name>
<dbReference type="Proteomes" id="UP000887222">
    <property type="component" value="Unassembled WGS sequence"/>
</dbReference>
<dbReference type="Gene3D" id="3.20.20.70">
    <property type="entry name" value="Aldolase class I"/>
    <property type="match status" value="1"/>
</dbReference>
<dbReference type="SFLD" id="SFLDS00029">
    <property type="entry name" value="Radical_SAM"/>
    <property type="match status" value="1"/>
</dbReference>
<evidence type="ECO:0000256" key="1">
    <source>
        <dbReference type="ARBA" id="ARBA00001966"/>
    </source>
</evidence>
<comment type="caution">
    <text evidence="7">The sequence shown here is derived from an EMBL/GenBank/DDBJ whole genome shotgun (WGS) entry which is preliminary data.</text>
</comment>
<keyword evidence="4" id="KW-0408">Iron</keyword>
<dbReference type="InterPro" id="IPR013785">
    <property type="entry name" value="Aldolase_TIM"/>
</dbReference>
<evidence type="ECO:0000256" key="4">
    <source>
        <dbReference type="ARBA" id="ARBA00023004"/>
    </source>
</evidence>
<keyword evidence="5" id="KW-0411">Iron-sulfur</keyword>
<dbReference type="Pfam" id="PF04055">
    <property type="entry name" value="Radical_SAM"/>
    <property type="match status" value="1"/>
</dbReference>
<keyword evidence="2" id="KW-0949">S-adenosyl-L-methionine</keyword>
<keyword evidence="3" id="KW-0479">Metal-binding</keyword>
<sequence>MRFWYRVRAGYRHLRVLRAVTRVFGAQYVRSRDRIEIDITYACNLRCLNCNRSITQAPDKMHMSRAMIQDFVAESIARGKRWSTIRILGGEPTMHPECIRILEDVLQYKRWHPACQVQLVTNGNGKGVQAMLKKIPSGIEIENSAKTGNLQPSFGPFNLAPADDPAYRHADYRNGCAVMSECGMALTPLGYYPCAVAGGIDRIEGNRLGHAHLPADDDDMLEAAERLCRLCGHFREGHFIPEHLRPPTLEQKLSPTWVGLYQRWREDKKARRMDDASRQTEYQLRFQRMPVAPVREQEVES</sequence>
<feature type="domain" description="Radical SAM core" evidence="6">
    <location>
        <begin position="39"/>
        <end position="122"/>
    </location>
</feature>
<protein>
    <recommendedName>
        <fullName evidence="6">Radical SAM core domain-containing protein</fullName>
    </recommendedName>
</protein>
<organism evidence="7 8">
    <name type="scientific">Noviherbaspirillum aridicola</name>
    <dbReference type="NCBI Taxonomy" id="2849687"/>
    <lineage>
        <taxon>Bacteria</taxon>
        <taxon>Pseudomonadati</taxon>
        <taxon>Pseudomonadota</taxon>
        <taxon>Betaproteobacteria</taxon>
        <taxon>Burkholderiales</taxon>
        <taxon>Oxalobacteraceae</taxon>
        <taxon>Noviherbaspirillum</taxon>
    </lineage>
</organism>
<evidence type="ECO:0000256" key="5">
    <source>
        <dbReference type="ARBA" id="ARBA00023014"/>
    </source>
</evidence>
<dbReference type="SUPFAM" id="SSF102114">
    <property type="entry name" value="Radical SAM enzymes"/>
    <property type="match status" value="1"/>
</dbReference>
<reference evidence="7 8" key="1">
    <citation type="journal article" date="2022" name="Int. J. Syst. Evol. Microbiol.">
        <title>Noviherbaspirillum aridicola sp. nov., isolated from an arid soil in Pakistan.</title>
        <authorList>
            <person name="Khan I.U."/>
            <person name="Saqib M."/>
            <person name="Amin A."/>
            <person name="Hussain F."/>
            <person name="Li L."/>
            <person name="Liu Y.H."/>
            <person name="Fang B.Z."/>
            <person name="Ahmed I."/>
            <person name="Li W.J."/>
        </authorList>
    </citation>
    <scope>NUCLEOTIDE SEQUENCE [LARGE SCALE GENOMIC DNA]</scope>
    <source>
        <strain evidence="7 8">NCCP-691</strain>
    </source>
</reference>
<gene>
    <name evidence="7" type="ORF">NCCP691_40210</name>
</gene>
<evidence type="ECO:0000313" key="8">
    <source>
        <dbReference type="Proteomes" id="UP000887222"/>
    </source>
</evidence>
<dbReference type="CDD" id="cd01335">
    <property type="entry name" value="Radical_SAM"/>
    <property type="match status" value="1"/>
</dbReference>
<dbReference type="InterPro" id="IPR058240">
    <property type="entry name" value="rSAM_sf"/>
</dbReference>
<keyword evidence="8" id="KW-1185">Reference proteome</keyword>
<evidence type="ECO:0000259" key="6">
    <source>
        <dbReference type="Pfam" id="PF04055"/>
    </source>
</evidence>
<dbReference type="EMBL" id="BPMK01000024">
    <property type="protein sequence ID" value="GIZ54007.1"/>
    <property type="molecule type" value="Genomic_DNA"/>
</dbReference>
<proteinExistence type="predicted"/>
<accession>A0ABQ4QAU2</accession>
<evidence type="ECO:0000256" key="3">
    <source>
        <dbReference type="ARBA" id="ARBA00022723"/>
    </source>
</evidence>
<evidence type="ECO:0000256" key="2">
    <source>
        <dbReference type="ARBA" id="ARBA00022691"/>
    </source>
</evidence>
<dbReference type="InterPro" id="IPR007197">
    <property type="entry name" value="rSAM"/>
</dbReference>
<comment type="cofactor">
    <cofactor evidence="1">
        <name>[4Fe-4S] cluster</name>
        <dbReference type="ChEBI" id="CHEBI:49883"/>
    </cofactor>
</comment>